<dbReference type="EMBL" id="JACCKD010000003">
    <property type="protein sequence ID" value="MBA0125643.1"/>
    <property type="molecule type" value="Genomic_DNA"/>
</dbReference>
<dbReference type="PIRSF" id="PIRSF029826">
    <property type="entry name" value="UCP029826_pph"/>
    <property type="match status" value="1"/>
</dbReference>
<protein>
    <submittedName>
        <fullName evidence="1">Nucleotide pyrophosphohydrolase</fullName>
    </submittedName>
</protein>
<dbReference type="PANTHER" id="PTHR46523:SF1">
    <property type="entry name" value="DCTP PYROPHOSPHATASE 1"/>
    <property type="match status" value="1"/>
</dbReference>
<dbReference type="AlphaFoldDB" id="A0A838A317"/>
<dbReference type="Gene3D" id="1.10.287.1080">
    <property type="entry name" value="MazG-like"/>
    <property type="match status" value="1"/>
</dbReference>
<dbReference type="InterPro" id="IPR052555">
    <property type="entry name" value="dCTP_Pyrophosphatase"/>
</dbReference>
<dbReference type="InterPro" id="IPR025984">
    <property type="entry name" value="DCTPP"/>
</dbReference>
<dbReference type="GO" id="GO:0047429">
    <property type="term" value="F:nucleoside triphosphate diphosphatase activity"/>
    <property type="evidence" value="ECO:0007669"/>
    <property type="project" value="InterPro"/>
</dbReference>
<evidence type="ECO:0000313" key="2">
    <source>
        <dbReference type="Proteomes" id="UP000582974"/>
    </source>
</evidence>
<keyword evidence="1" id="KW-0378">Hydrolase</keyword>
<proteinExistence type="predicted"/>
<keyword evidence="2" id="KW-1185">Reference proteome</keyword>
<accession>A0A838A317</accession>
<dbReference type="CDD" id="cd11537">
    <property type="entry name" value="NTP-PPase_RS21-C6_like"/>
    <property type="match status" value="1"/>
</dbReference>
<reference evidence="1 2" key="1">
    <citation type="submission" date="2020-07" db="EMBL/GenBank/DDBJ databases">
        <title>Genome of Haloechinothrix sp.</title>
        <authorList>
            <person name="Tang S.-K."/>
            <person name="Yang L."/>
            <person name="Zhu W.-Y."/>
        </authorList>
    </citation>
    <scope>NUCLEOTIDE SEQUENCE [LARGE SCALE GENOMIC DNA]</scope>
    <source>
        <strain evidence="1 2">YIM 98757</strain>
    </source>
</reference>
<dbReference type="Proteomes" id="UP000582974">
    <property type="component" value="Unassembled WGS sequence"/>
</dbReference>
<comment type="caution">
    <text evidence="1">The sequence shown here is derived from an EMBL/GenBank/DDBJ whole genome shotgun (WGS) entry which is preliminary data.</text>
</comment>
<sequence>MNLDDLRQRLREFADARDWHQYHTPKNLVMALSGEVGELNALFQWLTPEESDEWQDNPELAADVRDEVADIAIYLIRLADVLGVDILEVAKAKIDRNELRFPPSR</sequence>
<dbReference type="GO" id="GO:0009143">
    <property type="term" value="P:nucleoside triphosphate catabolic process"/>
    <property type="evidence" value="ECO:0007669"/>
    <property type="project" value="InterPro"/>
</dbReference>
<evidence type="ECO:0000313" key="1">
    <source>
        <dbReference type="EMBL" id="MBA0125643.1"/>
    </source>
</evidence>
<dbReference type="PANTHER" id="PTHR46523">
    <property type="entry name" value="DCTP PYROPHOSPHATASE 1"/>
    <property type="match status" value="1"/>
</dbReference>
<dbReference type="SUPFAM" id="SSF101386">
    <property type="entry name" value="all-alpha NTP pyrophosphatases"/>
    <property type="match status" value="1"/>
</dbReference>
<name>A0A838A317_9PSEU</name>
<dbReference type="RefSeq" id="WP_180892511.1">
    <property type="nucleotide sequence ID" value="NZ_JACCKD010000003.1"/>
</dbReference>
<gene>
    <name evidence="1" type="ORF">H0B56_08845</name>
</gene>
<organism evidence="1 2">
    <name type="scientific">Haloechinothrix aidingensis</name>
    <dbReference type="NCBI Taxonomy" id="2752311"/>
    <lineage>
        <taxon>Bacteria</taxon>
        <taxon>Bacillati</taxon>
        <taxon>Actinomycetota</taxon>
        <taxon>Actinomycetes</taxon>
        <taxon>Pseudonocardiales</taxon>
        <taxon>Pseudonocardiaceae</taxon>
        <taxon>Haloechinothrix</taxon>
    </lineage>
</organism>